<dbReference type="InterPro" id="IPR006073">
    <property type="entry name" value="GTP-bd"/>
</dbReference>
<dbReference type="Pfam" id="PF01926">
    <property type="entry name" value="MMR_HSR1"/>
    <property type="match status" value="1"/>
</dbReference>
<feature type="compositionally biased region" description="Basic and acidic residues" evidence="8">
    <location>
        <begin position="13"/>
        <end position="25"/>
    </location>
</feature>
<proteinExistence type="inferred from homology"/>
<comment type="function">
    <text evidence="1 7">GTPase that associates with pre-60S ribosomal subunits in the nucleolus and is required for their nuclear export and maturation.</text>
</comment>
<dbReference type="Proteomes" id="UP000189513">
    <property type="component" value="Unassembled WGS sequence"/>
</dbReference>
<dbReference type="InterPro" id="IPR024929">
    <property type="entry name" value="GNL2_CP_dom"/>
</dbReference>
<evidence type="ECO:0000256" key="3">
    <source>
        <dbReference type="ARBA" id="ARBA00022127"/>
    </source>
</evidence>
<dbReference type="InterPro" id="IPR050755">
    <property type="entry name" value="TRAFAC_YlqF/YawG_RiboMat"/>
</dbReference>
<dbReference type="PANTHER" id="PTHR11089">
    <property type="entry name" value="GTP-BINDING PROTEIN-RELATED"/>
    <property type="match status" value="1"/>
</dbReference>
<gene>
    <name evidence="10" type="ORF">BON22_5146</name>
</gene>
<evidence type="ECO:0000256" key="5">
    <source>
        <dbReference type="ARBA" id="ARBA00023134"/>
    </source>
</evidence>
<evidence type="ECO:0000256" key="7">
    <source>
        <dbReference type="RuleBase" id="RU364023"/>
    </source>
</evidence>
<dbReference type="OMA" id="RTQGFNH"/>
<dbReference type="EMBL" id="MPUK01000014">
    <property type="protein sequence ID" value="ONH65069.1"/>
    <property type="molecule type" value="Genomic_DNA"/>
</dbReference>
<keyword evidence="11" id="KW-1185">Reference proteome</keyword>
<dbReference type="GO" id="GO:0005525">
    <property type="term" value="F:GTP binding"/>
    <property type="evidence" value="ECO:0007669"/>
    <property type="project" value="UniProtKB-KW"/>
</dbReference>
<name>A0A1V2KZI8_CYBFA</name>
<organism evidence="10 11">
    <name type="scientific">Cyberlindnera fabianii</name>
    <name type="common">Yeast</name>
    <name type="synonym">Hansenula fabianii</name>
    <dbReference type="NCBI Taxonomy" id="36022"/>
    <lineage>
        <taxon>Eukaryota</taxon>
        <taxon>Fungi</taxon>
        <taxon>Dikarya</taxon>
        <taxon>Ascomycota</taxon>
        <taxon>Saccharomycotina</taxon>
        <taxon>Saccharomycetes</taxon>
        <taxon>Phaffomycetales</taxon>
        <taxon>Phaffomycetaceae</taxon>
        <taxon>Cyberlindnera</taxon>
    </lineage>
</organism>
<feature type="region of interest" description="Disordered" evidence="8">
    <location>
        <begin position="508"/>
        <end position="561"/>
    </location>
</feature>
<accession>A0A1V2KZI8</accession>
<dbReference type="InterPro" id="IPR027417">
    <property type="entry name" value="P-loop_NTPase"/>
</dbReference>
<reference evidence="11" key="1">
    <citation type="journal article" date="2017" name="Genome Announc.">
        <title>Genome sequences of Cyberlindnera fabianii 65, Pichia kudriavzevii 129, and Saccharomyces cerevisiae 131 isolated from fermented masau fruits in Zimbabwe.</title>
        <authorList>
            <person name="van Rijswijck I.M.H."/>
            <person name="Derks M.F.L."/>
            <person name="Abee T."/>
            <person name="de Ridder D."/>
            <person name="Smid E.J."/>
        </authorList>
    </citation>
    <scope>NUCLEOTIDE SEQUENCE [LARGE SCALE GENOMIC DNA]</scope>
    <source>
        <strain evidence="11">65</strain>
    </source>
</reference>
<dbReference type="Pfam" id="PF08153">
    <property type="entry name" value="NGP1NT"/>
    <property type="match status" value="1"/>
</dbReference>
<dbReference type="InterPro" id="IPR023179">
    <property type="entry name" value="GTP-bd_ortho_bundle_sf"/>
</dbReference>
<dbReference type="AlphaFoldDB" id="A0A1V2KZI8"/>
<keyword evidence="4 7" id="KW-0547">Nucleotide-binding</keyword>
<dbReference type="PRINTS" id="PR00326">
    <property type="entry name" value="GTP1OBG"/>
</dbReference>
<keyword evidence="5 7" id="KW-0342">GTP-binding</keyword>
<feature type="region of interest" description="Disordered" evidence="8">
    <location>
        <begin position="1"/>
        <end position="25"/>
    </location>
</feature>
<feature type="compositionally biased region" description="Acidic residues" evidence="8">
    <location>
        <begin position="538"/>
        <end position="554"/>
    </location>
</feature>
<dbReference type="PANTHER" id="PTHR11089:SF9">
    <property type="entry name" value="NUCLEOLAR GTP-BINDING PROTEIN 2"/>
    <property type="match status" value="1"/>
</dbReference>
<evidence type="ECO:0000313" key="11">
    <source>
        <dbReference type="Proteomes" id="UP000189513"/>
    </source>
</evidence>
<comment type="subcellular location">
    <subcellularLocation>
        <location evidence="2 7">Nucleus</location>
        <location evidence="2 7">Nucleolus</location>
    </subcellularLocation>
</comment>
<protein>
    <recommendedName>
        <fullName evidence="3 7">Nucleolar GTP-binding protein 2</fullName>
    </recommendedName>
</protein>
<comment type="caution">
    <text evidence="10">The sequence shown here is derived from an EMBL/GenBank/DDBJ whole genome shotgun (WGS) entry which is preliminary data.</text>
</comment>
<evidence type="ECO:0000259" key="9">
    <source>
        <dbReference type="PROSITE" id="PS51721"/>
    </source>
</evidence>
<evidence type="ECO:0000256" key="6">
    <source>
        <dbReference type="ARBA" id="ARBA00023242"/>
    </source>
</evidence>
<dbReference type="CDD" id="cd01858">
    <property type="entry name" value="NGP_1"/>
    <property type="match status" value="1"/>
</dbReference>
<comment type="similarity">
    <text evidence="7">Belongs to the TRAFAC class YlqF/YawG GTPase family. NOG2 subfamily.</text>
</comment>
<dbReference type="Gene3D" id="1.10.1580.10">
    <property type="match status" value="1"/>
</dbReference>
<evidence type="ECO:0000256" key="8">
    <source>
        <dbReference type="SAM" id="MobiDB-lite"/>
    </source>
</evidence>
<evidence type="ECO:0000313" key="10">
    <source>
        <dbReference type="EMBL" id="ONH65069.1"/>
    </source>
</evidence>
<sequence length="561" mass="64150">MGTGKKEKARRVRQNDTRDGNLRVKGENFYRDAKKVQHLNMYKQGRAIRNKAGDIIKAAALQDTAAPTARVDPNRRWFGNTRVISQDALTHFREALGEKQTDSYQVLLRRNKLPMSLLEEKDSTESPTSKILETETFEHTFGPKSQRKRPRVALSSLEDLAGATDKDAKDFEEKHELAATMGLMGNIDTDGWTAEAKEYIFHKGQSKRIWNELYKVIDSSDVVIHTLDARDPLGTRCESVEQYIKKEAAHKHLIFVLNKCDLVPTWVAVCFVFPHYFTNLSLLLRSILLVVCLSLSTRFFFSTPKTFVRMSSYFHSRSMSHLSKFHPTIAFHASITNSFGKGSLIQLLRQFSALHPDRKQISVGFIGYPNTGKSSIINTLRRKKVCQVAPIPGETKVWQYITLMKKIFLIDCPGIVPPSTKDTEEDILFRGVVRVEHVTHAEQYIPGVLKRCQRQHLERTYEISGWNNATEFIELLAKKHGRLLKGGEPDEQGIAKLVINDFNRGKIPWFVPPPEDEERPRKKQKEQNAEVNANATAEADDQDEQEEEQTDEEEWKGIQDE</sequence>
<dbReference type="STRING" id="36022.A0A1V2KZI8"/>
<dbReference type="FunFam" id="1.10.1580.10:FF:000005">
    <property type="entry name" value="Nucleolar GTP-binding protein 2"/>
    <property type="match status" value="1"/>
</dbReference>
<evidence type="ECO:0000256" key="2">
    <source>
        <dbReference type="ARBA" id="ARBA00004604"/>
    </source>
</evidence>
<dbReference type="Gene3D" id="3.40.50.300">
    <property type="entry name" value="P-loop containing nucleotide triphosphate hydrolases"/>
    <property type="match status" value="1"/>
</dbReference>
<dbReference type="VEuPathDB" id="FungiDB:BON22_5146"/>
<dbReference type="SUPFAM" id="SSF52540">
    <property type="entry name" value="P-loop containing nucleoside triphosphate hydrolases"/>
    <property type="match status" value="1"/>
</dbReference>
<keyword evidence="6 7" id="KW-0539">Nucleus</keyword>
<dbReference type="InterPro" id="IPR012971">
    <property type="entry name" value="NOG2_N_dom"/>
</dbReference>
<evidence type="ECO:0000256" key="4">
    <source>
        <dbReference type="ARBA" id="ARBA00022741"/>
    </source>
</evidence>
<feature type="domain" description="CP-type G" evidence="9">
    <location>
        <begin position="210"/>
        <end position="418"/>
    </location>
</feature>
<evidence type="ECO:0000256" key="1">
    <source>
        <dbReference type="ARBA" id="ARBA00003892"/>
    </source>
</evidence>
<dbReference type="PROSITE" id="PS51721">
    <property type="entry name" value="G_CP"/>
    <property type="match status" value="1"/>
</dbReference>
<dbReference type="GO" id="GO:0005730">
    <property type="term" value="C:nucleolus"/>
    <property type="evidence" value="ECO:0007669"/>
    <property type="project" value="UniProtKB-SubCell"/>
</dbReference>
<dbReference type="InterPro" id="IPR030378">
    <property type="entry name" value="G_CP_dom"/>
</dbReference>